<dbReference type="InterPro" id="IPR029058">
    <property type="entry name" value="AB_hydrolase_fold"/>
</dbReference>
<evidence type="ECO:0000313" key="5">
    <source>
        <dbReference type="Proteomes" id="UP000594454"/>
    </source>
</evidence>
<evidence type="ECO:0000313" key="4">
    <source>
        <dbReference type="EMBL" id="CAD7080600.1"/>
    </source>
</evidence>
<evidence type="ECO:0000256" key="2">
    <source>
        <dbReference type="SAM" id="SignalP"/>
    </source>
</evidence>
<dbReference type="Gene3D" id="3.40.50.1820">
    <property type="entry name" value="alpha/beta hydrolase"/>
    <property type="match status" value="1"/>
</dbReference>
<evidence type="ECO:0000259" key="3">
    <source>
        <dbReference type="Pfam" id="PF00135"/>
    </source>
</evidence>
<keyword evidence="2" id="KW-0732">Signal</keyword>
<keyword evidence="5" id="KW-1185">Reference proteome</keyword>
<dbReference type="InterPro" id="IPR002018">
    <property type="entry name" value="CarbesteraseB"/>
</dbReference>
<dbReference type="EMBL" id="LR899010">
    <property type="protein sequence ID" value="CAD7080600.1"/>
    <property type="molecule type" value="Genomic_DNA"/>
</dbReference>
<organism evidence="4 5">
    <name type="scientific">Hermetia illucens</name>
    <name type="common">Black soldier fly</name>
    <dbReference type="NCBI Taxonomy" id="343691"/>
    <lineage>
        <taxon>Eukaryota</taxon>
        <taxon>Metazoa</taxon>
        <taxon>Ecdysozoa</taxon>
        <taxon>Arthropoda</taxon>
        <taxon>Hexapoda</taxon>
        <taxon>Insecta</taxon>
        <taxon>Pterygota</taxon>
        <taxon>Neoptera</taxon>
        <taxon>Endopterygota</taxon>
        <taxon>Diptera</taxon>
        <taxon>Brachycera</taxon>
        <taxon>Stratiomyomorpha</taxon>
        <taxon>Stratiomyidae</taxon>
        <taxon>Hermetiinae</taxon>
        <taxon>Hermetia</taxon>
    </lineage>
</organism>
<accession>A0A7R8UGS4</accession>
<dbReference type="AlphaFoldDB" id="A0A7R8UGS4"/>
<feature type="domain" description="Carboxylesterase type B" evidence="3">
    <location>
        <begin position="49"/>
        <end position="356"/>
    </location>
</feature>
<dbReference type="PANTHER" id="PTHR43142">
    <property type="entry name" value="CARBOXYLIC ESTER HYDROLASE"/>
    <property type="match status" value="1"/>
</dbReference>
<keyword evidence="1" id="KW-0325">Glycoprotein</keyword>
<dbReference type="PANTHER" id="PTHR43142:SF12">
    <property type="entry name" value="CARBOXYLESTERASE TYPE B DOMAIN-CONTAINING PROTEIN-RELATED"/>
    <property type="match status" value="1"/>
</dbReference>
<dbReference type="Pfam" id="PF00135">
    <property type="entry name" value="COesterase"/>
    <property type="match status" value="2"/>
</dbReference>
<gene>
    <name evidence="4" type="ORF">HERILL_LOCUS3746</name>
</gene>
<name>A0A7R8UGS4_HERIL</name>
<dbReference type="OrthoDB" id="19653at2759"/>
<reference evidence="4 5" key="1">
    <citation type="submission" date="2020-11" db="EMBL/GenBank/DDBJ databases">
        <authorList>
            <person name="Wallbank WR R."/>
            <person name="Pardo Diaz C."/>
            <person name="Kozak K."/>
            <person name="Martin S."/>
            <person name="Jiggins C."/>
            <person name="Moest M."/>
            <person name="Warren A I."/>
            <person name="Generalovic N T."/>
            <person name="Byers J.R.P. K."/>
            <person name="Montejo-Kovacevich G."/>
            <person name="Yen C E."/>
        </authorList>
    </citation>
    <scope>NUCLEOTIDE SEQUENCE [LARGE SCALE GENOMIC DNA]</scope>
</reference>
<proteinExistence type="predicted"/>
<feature type="domain" description="Carboxylesterase type B" evidence="3">
    <location>
        <begin position="408"/>
        <end position="504"/>
    </location>
</feature>
<dbReference type="GO" id="GO:0106435">
    <property type="term" value="F:carboxylesterase activity"/>
    <property type="evidence" value="ECO:0007669"/>
    <property type="project" value="UniProtKB-EC"/>
</dbReference>
<protein>
    <recommendedName>
        <fullName evidence="3">Carboxylesterase type B domain-containing protein</fullName>
    </recommendedName>
</protein>
<dbReference type="Proteomes" id="UP000594454">
    <property type="component" value="Chromosome 2"/>
</dbReference>
<dbReference type="InParanoid" id="A0A7R8UGS4"/>
<sequence>MVEYSMKCNLLLSIFFIAKVFSHKNHVVHEKKTFVHPLGSLGSAKCLIEESAWTQMEFYSFRDIRYAEPPTRYYRFRPTPIITKFDAEPYDATEYRKSCVNTSFGTTQNTIDETILDCLYLAVHTPKLQGNLPVMVYITGFDLLHGSNEEADPGFFMERDIVLVSIQYRVGVFGFLNANTPSIPGNGAIHDILTVLRWIRKYISLFGGNPNSVTLFGQYKVAGIIQLLTMIPEADGLFHKIICQSGSVFTENIFSFSTAAISTQIGIMLGCPNILNAKKLSDCILGASIADLNFLFWEYLKNHNGNVGLLTVGGIGGIIPYMPYESKRRGRIRSHPMIIGIVENPATYILDAFFPGQLSIFSRNHLYPIGGFDLQGEEYKHSLLDRISFEDKKMRKNLKSGIDLSSPSKRYVYIFRYRSTKHYLDRKSGNPLRDVTLLDDNMFLFSKGPLTSKDDLQVAKQMVDFWTNFATDGVPKSESLGEWPTYEDGDTKFLVIDKNMRIENDFQLYIEPSLDET</sequence>
<evidence type="ECO:0000256" key="1">
    <source>
        <dbReference type="ARBA" id="ARBA00023180"/>
    </source>
</evidence>
<feature type="chain" id="PRO_5030733241" description="Carboxylesterase type B domain-containing protein" evidence="2">
    <location>
        <begin position="23"/>
        <end position="517"/>
    </location>
</feature>
<feature type="signal peptide" evidence="2">
    <location>
        <begin position="1"/>
        <end position="22"/>
    </location>
</feature>
<dbReference type="SUPFAM" id="SSF53474">
    <property type="entry name" value="alpha/beta-Hydrolases"/>
    <property type="match status" value="1"/>
</dbReference>